<accession>A0A6M4X0A2</accession>
<organism evidence="2 3">
    <name type="scientific">Streptomyces asoensis</name>
    <dbReference type="NCBI Taxonomy" id="249586"/>
    <lineage>
        <taxon>Bacteria</taxon>
        <taxon>Bacillati</taxon>
        <taxon>Actinomycetota</taxon>
        <taxon>Actinomycetes</taxon>
        <taxon>Kitasatosporales</taxon>
        <taxon>Streptomycetaceae</taxon>
        <taxon>Streptomyces</taxon>
    </lineage>
</organism>
<reference evidence="2" key="1">
    <citation type="submission" date="2020-03" db="EMBL/GenBank/DDBJ databases">
        <title>Molecular networking-based the target discovery of potent antiproliferative macrolactams: 5/6/7/16 polycyclic ansamycins and glycosylated trienomycin from Streptomyces cacaoi subsp. asoensis.</title>
        <authorList>
            <person name="Liu L.-L."/>
        </authorList>
    </citation>
    <scope>NUCLEOTIDE SEQUENCE [LARGE SCALE GENOMIC DNA]</scope>
    <source>
        <strain evidence="2">H2S5</strain>
    </source>
</reference>
<dbReference type="Pfam" id="PF14525">
    <property type="entry name" value="AraC_binding_2"/>
    <property type="match status" value="1"/>
</dbReference>
<protein>
    <recommendedName>
        <fullName evidence="1">Transcription regulator HTH AraC- type ligand binding domain-containing protein</fullName>
    </recommendedName>
</protein>
<keyword evidence="3" id="KW-1185">Reference proteome</keyword>
<gene>
    <name evidence="2" type="ORF">G9272_37160</name>
</gene>
<dbReference type="EMBL" id="CP049838">
    <property type="protein sequence ID" value="QJT05241.1"/>
    <property type="molecule type" value="Genomic_DNA"/>
</dbReference>
<evidence type="ECO:0000313" key="2">
    <source>
        <dbReference type="EMBL" id="QJT05241.1"/>
    </source>
</evidence>
<dbReference type="RefSeq" id="WP_171400564.1">
    <property type="nucleotide sequence ID" value="NZ_CP049838.1"/>
</dbReference>
<evidence type="ECO:0000313" key="3">
    <source>
        <dbReference type="Proteomes" id="UP000502665"/>
    </source>
</evidence>
<feature type="domain" description="Transcription regulator HTH AraC- type ligand binding" evidence="1">
    <location>
        <begin position="20"/>
        <end position="60"/>
    </location>
</feature>
<sequence length="76" mass="8406">MIETVLRSEDLPVTDRFEWWRELTSHTLMPTEITSDHADDFRACIRQLDLGAVQVSVLSSVIALASHAGVGASVRP</sequence>
<dbReference type="Proteomes" id="UP000502665">
    <property type="component" value="Chromosome"/>
</dbReference>
<proteinExistence type="predicted"/>
<dbReference type="InterPro" id="IPR035418">
    <property type="entry name" value="AraC-bd_2"/>
</dbReference>
<evidence type="ECO:0000259" key="1">
    <source>
        <dbReference type="Pfam" id="PF14525"/>
    </source>
</evidence>
<dbReference type="AlphaFoldDB" id="A0A6M4X0A2"/>
<name>A0A6M4X0A2_9ACTN</name>